<dbReference type="Proteomes" id="UP001054837">
    <property type="component" value="Unassembled WGS sequence"/>
</dbReference>
<name>A0AAV4T0Q8_9ARAC</name>
<accession>A0AAV4T0Q8</accession>
<reference evidence="1 2" key="1">
    <citation type="submission" date="2021-06" db="EMBL/GenBank/DDBJ databases">
        <title>Caerostris darwini draft genome.</title>
        <authorList>
            <person name="Kono N."/>
            <person name="Arakawa K."/>
        </authorList>
    </citation>
    <scope>NUCLEOTIDE SEQUENCE [LARGE SCALE GENOMIC DNA]</scope>
</reference>
<dbReference type="AlphaFoldDB" id="A0AAV4T0Q8"/>
<evidence type="ECO:0000313" key="2">
    <source>
        <dbReference type="Proteomes" id="UP001054837"/>
    </source>
</evidence>
<gene>
    <name evidence="1" type="ORF">CDAR_458901</name>
</gene>
<protein>
    <submittedName>
        <fullName evidence="1">Uncharacterized protein</fullName>
    </submittedName>
</protein>
<organism evidence="1 2">
    <name type="scientific">Caerostris darwini</name>
    <dbReference type="NCBI Taxonomy" id="1538125"/>
    <lineage>
        <taxon>Eukaryota</taxon>
        <taxon>Metazoa</taxon>
        <taxon>Ecdysozoa</taxon>
        <taxon>Arthropoda</taxon>
        <taxon>Chelicerata</taxon>
        <taxon>Arachnida</taxon>
        <taxon>Araneae</taxon>
        <taxon>Araneomorphae</taxon>
        <taxon>Entelegynae</taxon>
        <taxon>Araneoidea</taxon>
        <taxon>Araneidae</taxon>
        <taxon>Caerostris</taxon>
    </lineage>
</organism>
<keyword evidence="2" id="KW-1185">Reference proteome</keyword>
<feature type="non-terminal residue" evidence="1">
    <location>
        <position position="37"/>
    </location>
</feature>
<evidence type="ECO:0000313" key="1">
    <source>
        <dbReference type="EMBL" id="GIY37458.1"/>
    </source>
</evidence>
<sequence length="37" mass="4512">MGKWNDRLIQNLEETVLDKESVQKQLNRVHEFMVRKV</sequence>
<proteinExistence type="predicted"/>
<dbReference type="EMBL" id="BPLQ01008450">
    <property type="protein sequence ID" value="GIY37458.1"/>
    <property type="molecule type" value="Genomic_DNA"/>
</dbReference>
<comment type="caution">
    <text evidence="1">The sequence shown here is derived from an EMBL/GenBank/DDBJ whole genome shotgun (WGS) entry which is preliminary data.</text>
</comment>